<dbReference type="Pfam" id="PF00196">
    <property type="entry name" value="GerE"/>
    <property type="match status" value="1"/>
</dbReference>
<dbReference type="SUPFAM" id="SSF46894">
    <property type="entry name" value="C-terminal effector domain of the bipartite response regulators"/>
    <property type="match status" value="1"/>
</dbReference>
<evidence type="ECO:0000256" key="2">
    <source>
        <dbReference type="ARBA" id="ARBA00023125"/>
    </source>
</evidence>
<protein>
    <submittedName>
        <fullName evidence="6">Response regulator transcription factor</fullName>
    </submittedName>
</protein>
<dbReference type="SMART" id="SM00448">
    <property type="entry name" value="REC"/>
    <property type="match status" value="1"/>
</dbReference>
<evidence type="ECO:0000259" key="4">
    <source>
        <dbReference type="PROSITE" id="PS50043"/>
    </source>
</evidence>
<dbReference type="GO" id="GO:0006355">
    <property type="term" value="P:regulation of DNA-templated transcription"/>
    <property type="evidence" value="ECO:0007669"/>
    <property type="project" value="InterPro"/>
</dbReference>
<dbReference type="PROSITE" id="PS50043">
    <property type="entry name" value="HTH_LUXR_2"/>
    <property type="match status" value="1"/>
</dbReference>
<name>A0A9X1T0V5_9HYPH</name>
<dbReference type="Pfam" id="PF00072">
    <property type="entry name" value="Response_reg"/>
    <property type="match status" value="1"/>
</dbReference>
<evidence type="ECO:0000313" key="7">
    <source>
        <dbReference type="Proteomes" id="UP001139089"/>
    </source>
</evidence>
<dbReference type="SMART" id="SM00421">
    <property type="entry name" value="HTH_LUXR"/>
    <property type="match status" value="1"/>
</dbReference>
<dbReference type="GO" id="GO:0000160">
    <property type="term" value="P:phosphorelay signal transduction system"/>
    <property type="evidence" value="ECO:0007669"/>
    <property type="project" value="InterPro"/>
</dbReference>
<dbReference type="InterPro" id="IPR000792">
    <property type="entry name" value="Tscrpt_reg_LuxR_C"/>
</dbReference>
<feature type="domain" description="HTH luxR-type" evidence="4">
    <location>
        <begin position="148"/>
        <end position="213"/>
    </location>
</feature>
<dbReference type="RefSeq" id="WP_231814116.1">
    <property type="nucleotide sequence ID" value="NZ_JAJOZR010000006.1"/>
</dbReference>
<feature type="domain" description="Response regulatory" evidence="5">
    <location>
        <begin position="6"/>
        <end position="121"/>
    </location>
</feature>
<dbReference type="EMBL" id="JAJOZR010000006">
    <property type="protein sequence ID" value="MCD7109464.1"/>
    <property type="molecule type" value="Genomic_DNA"/>
</dbReference>
<feature type="modified residue" description="4-aspartylphosphate" evidence="3">
    <location>
        <position position="57"/>
    </location>
</feature>
<dbReference type="InterPro" id="IPR016032">
    <property type="entry name" value="Sig_transdc_resp-reg_C-effctor"/>
</dbReference>
<dbReference type="InterPro" id="IPR011006">
    <property type="entry name" value="CheY-like_superfamily"/>
</dbReference>
<evidence type="ECO:0000256" key="1">
    <source>
        <dbReference type="ARBA" id="ARBA00022553"/>
    </source>
</evidence>
<accession>A0A9X1T0V5</accession>
<keyword evidence="2" id="KW-0238">DNA-binding</keyword>
<keyword evidence="1 3" id="KW-0597">Phosphoprotein</keyword>
<dbReference type="CDD" id="cd17535">
    <property type="entry name" value="REC_NarL-like"/>
    <property type="match status" value="1"/>
</dbReference>
<dbReference type="PANTHER" id="PTHR43214:SF43">
    <property type="entry name" value="TWO-COMPONENT RESPONSE REGULATOR"/>
    <property type="match status" value="1"/>
</dbReference>
<comment type="caution">
    <text evidence="6">The sequence shown here is derived from an EMBL/GenBank/DDBJ whole genome shotgun (WGS) entry which is preliminary data.</text>
</comment>
<dbReference type="PANTHER" id="PTHR43214">
    <property type="entry name" value="TWO-COMPONENT RESPONSE REGULATOR"/>
    <property type="match status" value="1"/>
</dbReference>
<reference evidence="6" key="1">
    <citation type="submission" date="2021-12" db="EMBL/GenBank/DDBJ databases">
        <authorList>
            <person name="Li Y."/>
        </authorList>
    </citation>
    <scope>NUCLEOTIDE SEQUENCE</scope>
    <source>
        <strain evidence="6">DKSPLA3</strain>
    </source>
</reference>
<dbReference type="InterPro" id="IPR058245">
    <property type="entry name" value="NreC/VraR/RcsB-like_REC"/>
</dbReference>
<evidence type="ECO:0000259" key="5">
    <source>
        <dbReference type="PROSITE" id="PS50110"/>
    </source>
</evidence>
<sequence length="216" mass="23343">MTQTISIAVVDDHPLFREGVARSLNEIGGFRIVGEGSSSADAVRLSRECAPDVMLLDISLPGGGLEAIEPILEDCPKRILIMLTVSESADDLKTAIQRGARGYVLKGVGSRTLADIIRTVFAGESYIAPALSFKLVADMTEAHAKPADETALASLTSREQDVLKLVASGLSNKMVARDLNLHEKTIKHHMTRIFVKLNVKNRTEAALAMRDANPPR</sequence>
<dbReference type="SUPFAM" id="SSF52172">
    <property type="entry name" value="CheY-like"/>
    <property type="match status" value="1"/>
</dbReference>
<dbReference type="CDD" id="cd06170">
    <property type="entry name" value="LuxR_C_like"/>
    <property type="match status" value="1"/>
</dbReference>
<dbReference type="InterPro" id="IPR001789">
    <property type="entry name" value="Sig_transdc_resp-reg_receiver"/>
</dbReference>
<dbReference type="PROSITE" id="PS00622">
    <property type="entry name" value="HTH_LUXR_1"/>
    <property type="match status" value="1"/>
</dbReference>
<dbReference type="GO" id="GO:0003677">
    <property type="term" value="F:DNA binding"/>
    <property type="evidence" value="ECO:0007669"/>
    <property type="project" value="UniProtKB-KW"/>
</dbReference>
<dbReference type="Proteomes" id="UP001139089">
    <property type="component" value="Unassembled WGS sequence"/>
</dbReference>
<evidence type="ECO:0000256" key="3">
    <source>
        <dbReference type="PROSITE-ProRule" id="PRU00169"/>
    </source>
</evidence>
<dbReference type="PRINTS" id="PR00038">
    <property type="entry name" value="HTHLUXR"/>
</dbReference>
<organism evidence="6 7">
    <name type="scientific">Rhizobium quercicola</name>
    <dbReference type="NCBI Taxonomy" id="2901226"/>
    <lineage>
        <taxon>Bacteria</taxon>
        <taxon>Pseudomonadati</taxon>
        <taxon>Pseudomonadota</taxon>
        <taxon>Alphaproteobacteria</taxon>
        <taxon>Hyphomicrobiales</taxon>
        <taxon>Rhizobiaceae</taxon>
        <taxon>Rhizobium/Agrobacterium group</taxon>
        <taxon>Rhizobium</taxon>
    </lineage>
</organism>
<dbReference type="AlphaFoldDB" id="A0A9X1T0V5"/>
<keyword evidence="7" id="KW-1185">Reference proteome</keyword>
<dbReference type="Gene3D" id="3.40.50.2300">
    <property type="match status" value="1"/>
</dbReference>
<dbReference type="PROSITE" id="PS50110">
    <property type="entry name" value="RESPONSE_REGULATORY"/>
    <property type="match status" value="1"/>
</dbReference>
<proteinExistence type="predicted"/>
<evidence type="ECO:0000313" key="6">
    <source>
        <dbReference type="EMBL" id="MCD7109464.1"/>
    </source>
</evidence>
<gene>
    <name evidence="6" type="ORF">LRX75_10445</name>
</gene>
<dbReference type="InterPro" id="IPR039420">
    <property type="entry name" value="WalR-like"/>
</dbReference>